<evidence type="ECO:0008006" key="4">
    <source>
        <dbReference type="Google" id="ProtNLM"/>
    </source>
</evidence>
<dbReference type="InterPro" id="IPR011990">
    <property type="entry name" value="TPR-like_helical_dom_sf"/>
</dbReference>
<keyword evidence="3" id="KW-1185">Reference proteome</keyword>
<feature type="compositionally biased region" description="Acidic residues" evidence="1">
    <location>
        <begin position="365"/>
        <end position="381"/>
    </location>
</feature>
<comment type="caution">
    <text evidence="2">The sequence shown here is derived from an EMBL/GenBank/DDBJ whole genome shotgun (WGS) entry which is preliminary data.</text>
</comment>
<dbReference type="OrthoDB" id="1914839at2759"/>
<feature type="region of interest" description="Disordered" evidence="1">
    <location>
        <begin position="360"/>
        <end position="381"/>
    </location>
</feature>
<protein>
    <recommendedName>
        <fullName evidence="4">Assembly chaperone of RPL4</fullName>
    </recommendedName>
</protein>
<gene>
    <name evidence="2" type="ORF">CANVERA_P1593</name>
</gene>
<dbReference type="EMBL" id="CANTUO010000001">
    <property type="protein sequence ID" value="CAI5757076.1"/>
    <property type="molecule type" value="Genomic_DNA"/>
</dbReference>
<dbReference type="SUPFAM" id="SSF48452">
    <property type="entry name" value="TPR-like"/>
    <property type="match status" value="1"/>
</dbReference>
<sequence>MSILIQARAFLETSQPEKALDLLSNEINDIKNQSDVAFLSIFGETLLEVNQLEQAYQVLYKACELDQNADYGVEKFLYLGQIIGGNDGLNYINIALNKLNEKLDKYKQNGMIEDQDQFSNGEEYEQWIINKLNQGIFAEIEIWMTDLCMEDNAESKCNELIQISLNLDNTNPETYSLLSSIKISQQLKNEASEALNKSWELFQAKKQKLEEKNEDNKGDDSYEKSMEYIELIQPLLTLSKFAIELELYDLSISIISQIYDINDQILDCYYVEILSNLLKAKRIINGNNEGDFKEILNEEILKHKENAEVGNLIDEIKTSLTHAYKIINSGLSEDFDPEVIDTLNDLLNVFGGPIMSELMPKREKDDEDDENWEDEIDYEEN</sequence>
<accession>A0A9W4TV05</accession>
<organism evidence="2 3">
    <name type="scientific">Candida verbasci</name>
    <dbReference type="NCBI Taxonomy" id="1227364"/>
    <lineage>
        <taxon>Eukaryota</taxon>
        <taxon>Fungi</taxon>
        <taxon>Dikarya</taxon>
        <taxon>Ascomycota</taxon>
        <taxon>Saccharomycotina</taxon>
        <taxon>Pichiomycetes</taxon>
        <taxon>Debaryomycetaceae</taxon>
        <taxon>Candida/Lodderomyces clade</taxon>
        <taxon>Candida</taxon>
    </lineage>
</organism>
<proteinExistence type="predicted"/>
<reference evidence="2" key="1">
    <citation type="submission" date="2022-12" db="EMBL/GenBank/DDBJ databases">
        <authorList>
            <person name="Brejova B."/>
        </authorList>
    </citation>
    <scope>NUCLEOTIDE SEQUENCE</scope>
</reference>
<dbReference type="AlphaFoldDB" id="A0A9W4TV05"/>
<evidence type="ECO:0000313" key="3">
    <source>
        <dbReference type="Proteomes" id="UP001152885"/>
    </source>
</evidence>
<evidence type="ECO:0000313" key="2">
    <source>
        <dbReference type="EMBL" id="CAI5757076.1"/>
    </source>
</evidence>
<dbReference type="CDD" id="cd24142">
    <property type="entry name" value="ACL4-like"/>
    <property type="match status" value="1"/>
</dbReference>
<name>A0A9W4TV05_9ASCO</name>
<evidence type="ECO:0000256" key="1">
    <source>
        <dbReference type="SAM" id="MobiDB-lite"/>
    </source>
</evidence>
<dbReference type="Proteomes" id="UP001152885">
    <property type="component" value="Unassembled WGS sequence"/>
</dbReference>
<dbReference type="Gene3D" id="1.25.40.10">
    <property type="entry name" value="Tetratricopeptide repeat domain"/>
    <property type="match status" value="1"/>
</dbReference>